<keyword evidence="4 9" id="KW-0256">Endoplasmic reticulum</keyword>
<dbReference type="Pfam" id="PF04573">
    <property type="entry name" value="SPC22"/>
    <property type="match status" value="1"/>
</dbReference>
<evidence type="ECO:0000256" key="4">
    <source>
        <dbReference type="ARBA" id="ARBA00022824"/>
    </source>
</evidence>
<dbReference type="GO" id="GO:0045047">
    <property type="term" value="P:protein targeting to ER"/>
    <property type="evidence" value="ECO:0007669"/>
    <property type="project" value="TreeGrafter"/>
</dbReference>
<evidence type="ECO:0000256" key="7">
    <source>
        <dbReference type="ARBA" id="ARBA00023136"/>
    </source>
</evidence>
<dbReference type="EMBL" id="MCGT01000020">
    <property type="protein sequence ID" value="ORX51544.1"/>
    <property type="molecule type" value="Genomic_DNA"/>
</dbReference>
<organism evidence="11 12">
    <name type="scientific">Hesseltinella vesiculosa</name>
    <dbReference type="NCBI Taxonomy" id="101127"/>
    <lineage>
        <taxon>Eukaryota</taxon>
        <taxon>Fungi</taxon>
        <taxon>Fungi incertae sedis</taxon>
        <taxon>Mucoromycota</taxon>
        <taxon>Mucoromycotina</taxon>
        <taxon>Mucoromycetes</taxon>
        <taxon>Mucorales</taxon>
        <taxon>Cunninghamellaceae</taxon>
        <taxon>Hesseltinella</taxon>
    </lineage>
</organism>
<dbReference type="PIRSF" id="PIRSF016089">
    <property type="entry name" value="SPC22"/>
    <property type="match status" value="1"/>
</dbReference>
<dbReference type="PANTHER" id="PTHR12804">
    <property type="entry name" value="MICROSOMAL SIGNAL PEPTIDASE 23 KD SUBUNIT SPC22/23"/>
    <property type="match status" value="1"/>
</dbReference>
<evidence type="ECO:0000256" key="5">
    <source>
        <dbReference type="ARBA" id="ARBA00022968"/>
    </source>
</evidence>
<dbReference type="PANTHER" id="PTHR12804:SF0">
    <property type="entry name" value="SIGNAL PEPTIDASE COMPLEX SUBUNIT 3"/>
    <property type="match status" value="1"/>
</dbReference>
<comment type="subcellular location">
    <subcellularLocation>
        <location evidence="1">Endoplasmic reticulum membrane</location>
        <topology evidence="1">Single-pass type II membrane protein</topology>
    </subcellularLocation>
</comment>
<name>A0A1X2GDN5_9FUNG</name>
<evidence type="ECO:0000256" key="8">
    <source>
        <dbReference type="ARBA" id="ARBA00045670"/>
    </source>
</evidence>
<evidence type="ECO:0000313" key="12">
    <source>
        <dbReference type="Proteomes" id="UP000242146"/>
    </source>
</evidence>
<feature type="transmembrane region" description="Helical" evidence="10">
    <location>
        <begin position="12"/>
        <end position="32"/>
    </location>
</feature>
<keyword evidence="12" id="KW-1185">Reference proteome</keyword>
<sequence>MFNLQNRGNVLFSFLLTCLSGVFGLISLMTFISGYGAPINPKVKVNPDTIRIATRRYGPDSYDYRNSKNEFARLNFNINADLSPMFNWNTKQIFLTVVAEYETKSHDANKIVLWDRIITSKRDAHIKLRNVPNKYAFIDVSRKWSEQPVNITLHWDVTPYVGVLQGGSAGKPLDMIILPSSASMK</sequence>
<comment type="similarity">
    <text evidence="2 9">Belongs to the SPCS3 family.</text>
</comment>
<evidence type="ECO:0000313" key="11">
    <source>
        <dbReference type="EMBL" id="ORX51544.1"/>
    </source>
</evidence>
<evidence type="ECO:0000256" key="1">
    <source>
        <dbReference type="ARBA" id="ARBA00004648"/>
    </source>
</evidence>
<evidence type="ECO:0000256" key="2">
    <source>
        <dbReference type="ARBA" id="ARBA00009289"/>
    </source>
</evidence>
<evidence type="ECO:0000256" key="10">
    <source>
        <dbReference type="SAM" id="Phobius"/>
    </source>
</evidence>
<reference evidence="11 12" key="1">
    <citation type="submission" date="2016-07" db="EMBL/GenBank/DDBJ databases">
        <title>Pervasive Adenine N6-methylation of Active Genes in Fungi.</title>
        <authorList>
            <consortium name="DOE Joint Genome Institute"/>
            <person name="Mondo S.J."/>
            <person name="Dannebaum R.O."/>
            <person name="Kuo R.C."/>
            <person name="Labutti K."/>
            <person name="Haridas S."/>
            <person name="Kuo A."/>
            <person name="Salamov A."/>
            <person name="Ahrendt S.R."/>
            <person name="Lipzen A."/>
            <person name="Sullivan W."/>
            <person name="Andreopoulos W.B."/>
            <person name="Clum A."/>
            <person name="Lindquist E."/>
            <person name="Daum C."/>
            <person name="Ramamoorthy G.K."/>
            <person name="Gryganskyi A."/>
            <person name="Culley D."/>
            <person name="Magnuson J.K."/>
            <person name="James T.Y."/>
            <person name="O'Malley M.A."/>
            <person name="Stajich J.E."/>
            <person name="Spatafora J.W."/>
            <person name="Visel A."/>
            <person name="Grigoriev I.V."/>
        </authorList>
    </citation>
    <scope>NUCLEOTIDE SEQUENCE [LARGE SCALE GENOMIC DNA]</scope>
    <source>
        <strain evidence="11 12">NRRL 3301</strain>
    </source>
</reference>
<evidence type="ECO:0000256" key="3">
    <source>
        <dbReference type="ARBA" id="ARBA00022692"/>
    </source>
</evidence>
<protein>
    <recommendedName>
        <fullName evidence="9">Signal peptidase subunit 3</fullName>
    </recommendedName>
</protein>
<dbReference type="InterPro" id="IPR007653">
    <property type="entry name" value="SPC3"/>
</dbReference>
<evidence type="ECO:0000256" key="6">
    <source>
        <dbReference type="ARBA" id="ARBA00022989"/>
    </source>
</evidence>
<dbReference type="GO" id="GO:0006465">
    <property type="term" value="P:signal peptide processing"/>
    <property type="evidence" value="ECO:0007669"/>
    <property type="project" value="UniProtKB-UniRule"/>
</dbReference>
<keyword evidence="5" id="KW-0735">Signal-anchor</keyword>
<keyword evidence="7 9" id="KW-0472">Membrane</keyword>
<dbReference type="Proteomes" id="UP000242146">
    <property type="component" value="Unassembled WGS sequence"/>
</dbReference>
<evidence type="ECO:0000256" key="9">
    <source>
        <dbReference type="PIRNR" id="PIRNR016089"/>
    </source>
</evidence>
<accession>A0A1X2GDN5</accession>
<proteinExistence type="inferred from homology"/>
<dbReference type="OrthoDB" id="10261524at2759"/>
<keyword evidence="3 10" id="KW-0812">Transmembrane</keyword>
<comment type="caution">
    <text evidence="11">The sequence shown here is derived from an EMBL/GenBank/DDBJ whole genome shotgun (WGS) entry which is preliminary data.</text>
</comment>
<dbReference type="GO" id="GO:0005787">
    <property type="term" value="C:signal peptidase complex"/>
    <property type="evidence" value="ECO:0007669"/>
    <property type="project" value="UniProtKB-UniRule"/>
</dbReference>
<keyword evidence="6 10" id="KW-1133">Transmembrane helix</keyword>
<dbReference type="STRING" id="101127.A0A1X2GDN5"/>
<gene>
    <name evidence="11" type="ORF">DM01DRAFT_1307294</name>
</gene>
<comment type="function">
    <text evidence="8">Essential component of the signal peptidase complex (SPC) which catalyzes the cleavage of N-terminal signal sequences from nascent proteins as they are translocated into the lumen of the endoplasmic reticulum. Essential for the SPC catalytic activity, possibly by stabilizing and positioning the active center of the complex close to the lumenal surface. Essential for viability.</text>
</comment>
<dbReference type="AlphaFoldDB" id="A0A1X2GDN5"/>